<dbReference type="GO" id="GO:0003677">
    <property type="term" value="F:DNA binding"/>
    <property type="evidence" value="ECO:0007669"/>
    <property type="project" value="UniProtKB-KW"/>
</dbReference>
<dbReference type="AlphaFoldDB" id="A0A0C3RDG5"/>
<dbReference type="PANTHER" id="PTHR30346">
    <property type="entry name" value="TRANSCRIPTIONAL DUAL REGULATOR HCAR-RELATED"/>
    <property type="match status" value="1"/>
</dbReference>
<dbReference type="Proteomes" id="UP000031937">
    <property type="component" value="Unassembled WGS sequence"/>
</dbReference>
<keyword evidence="5" id="KW-0804">Transcription</keyword>
<dbReference type="Gene3D" id="3.40.190.10">
    <property type="entry name" value="Periplasmic binding protein-like II"/>
    <property type="match status" value="2"/>
</dbReference>
<dbReference type="PROSITE" id="PS50931">
    <property type="entry name" value="HTH_LYSR"/>
    <property type="match status" value="1"/>
</dbReference>
<dbReference type="SUPFAM" id="SSF53850">
    <property type="entry name" value="Periplasmic binding protein-like II"/>
    <property type="match status" value="1"/>
</dbReference>
<sequence>MITLTQLEYIVAVDEYRHFATAADKCFVTQPTLSMQIKKLEEDLGVIIFDRSRQPVVPTDIGKKLIDQARDVLAANQRIREIINEEKEEVSGSLKIGIIPTLAPYLLPIFIGNYIRKYPAVKVEVEELVSEEIIYRLKRDTLDAGIFVTPYGDEKIIECPVFYEEMMIYAHPEHELLKKEIVEVKDIATPEIWMLGSGHCFRDQVINLCEMNAVQHKNLPFEFESNSLETLMKIVDQEGGFTLIPELAIRDMSEKKKRQVRSFSTRIPLREVSVIYSRHYAKQKLIDLLCENIKEVVPSIMLKKDRGEVVEWRKINS</sequence>
<dbReference type="OrthoDB" id="9803735at2"/>
<dbReference type="EMBL" id="JPIU01000049">
    <property type="protein sequence ID" value="KIO42809.1"/>
    <property type="molecule type" value="Genomic_DNA"/>
</dbReference>
<proteinExistence type="inferred from homology"/>
<feature type="domain" description="HTH lysR-type" evidence="6">
    <location>
        <begin position="2"/>
        <end position="59"/>
    </location>
</feature>
<dbReference type="SUPFAM" id="SSF46785">
    <property type="entry name" value="Winged helix' DNA-binding domain"/>
    <property type="match status" value="1"/>
</dbReference>
<dbReference type="FunFam" id="1.10.10.10:FF:000001">
    <property type="entry name" value="LysR family transcriptional regulator"/>
    <property type="match status" value="1"/>
</dbReference>
<evidence type="ECO:0000256" key="1">
    <source>
        <dbReference type="ARBA" id="ARBA00009437"/>
    </source>
</evidence>
<evidence type="ECO:0000256" key="4">
    <source>
        <dbReference type="ARBA" id="ARBA00023159"/>
    </source>
</evidence>
<name>A0A0C3RDG5_9PORP</name>
<dbReference type="Pfam" id="PF00126">
    <property type="entry name" value="HTH_1"/>
    <property type="match status" value="1"/>
</dbReference>
<dbReference type="PRINTS" id="PR00039">
    <property type="entry name" value="HTHLYSR"/>
</dbReference>
<dbReference type="GO" id="GO:0003700">
    <property type="term" value="F:DNA-binding transcription factor activity"/>
    <property type="evidence" value="ECO:0007669"/>
    <property type="project" value="InterPro"/>
</dbReference>
<keyword evidence="10" id="KW-1185">Reference proteome</keyword>
<accession>A0A0C3RDG5</accession>
<dbReference type="CDD" id="cd08411">
    <property type="entry name" value="PBP2_OxyR"/>
    <property type="match status" value="1"/>
</dbReference>
<dbReference type="InterPro" id="IPR005119">
    <property type="entry name" value="LysR_subst-bd"/>
</dbReference>
<reference evidence="8 9" key="2">
    <citation type="submission" date="2014-07" db="EMBL/GenBank/DDBJ databases">
        <title>Porphyromonadaceae bacterium OUH 334697 = ATCC BAA-2682 = DSM 28341 draft genome.</title>
        <authorList>
            <person name="Sydenham T.V."/>
            <person name="Hasman H."/>
            <person name="Justesen U.S."/>
        </authorList>
    </citation>
    <scope>NUCLEOTIDE SEQUENCE [LARGE SCALE GENOMIC DNA]</scope>
    <source>
        <strain evidence="8 9">OUH 334697</strain>
    </source>
</reference>
<evidence type="ECO:0000256" key="3">
    <source>
        <dbReference type="ARBA" id="ARBA00023125"/>
    </source>
</evidence>
<dbReference type="RefSeq" id="WP_041503045.1">
    <property type="nucleotide sequence ID" value="NZ_JPIT01000018.1"/>
</dbReference>
<reference evidence="7 10" key="1">
    <citation type="submission" date="2014-07" db="EMBL/GenBank/DDBJ databases">
        <title>Porphyromonadaceae bacterium OUH 308042 = ATCC BAA-2681 = DSM 28342 draft genome.</title>
        <authorList>
            <person name="Sydenham T.V."/>
            <person name="Hasman H."/>
            <person name="Justensen U.S."/>
        </authorList>
    </citation>
    <scope>NUCLEOTIDE SEQUENCE [LARGE SCALE GENOMIC DNA]</scope>
    <source>
        <strain evidence="7 10">OUH 308042</strain>
    </source>
</reference>
<dbReference type="Pfam" id="PF03466">
    <property type="entry name" value="LysR_substrate"/>
    <property type="match status" value="1"/>
</dbReference>
<dbReference type="GO" id="GO:0032993">
    <property type="term" value="C:protein-DNA complex"/>
    <property type="evidence" value="ECO:0007669"/>
    <property type="project" value="TreeGrafter"/>
</dbReference>
<dbReference type="Proteomes" id="UP000031980">
    <property type="component" value="Unassembled WGS sequence"/>
</dbReference>
<keyword evidence="3" id="KW-0238">DNA-binding</keyword>
<gene>
    <name evidence="7" type="ORF">BA92_13125</name>
    <name evidence="8" type="ORF">IE90_06420</name>
</gene>
<dbReference type="Gene3D" id="1.10.10.10">
    <property type="entry name" value="Winged helix-like DNA-binding domain superfamily/Winged helix DNA-binding domain"/>
    <property type="match status" value="1"/>
</dbReference>
<dbReference type="InterPro" id="IPR036390">
    <property type="entry name" value="WH_DNA-bd_sf"/>
</dbReference>
<dbReference type="InterPro" id="IPR000847">
    <property type="entry name" value="LysR_HTH_N"/>
</dbReference>
<evidence type="ECO:0000313" key="9">
    <source>
        <dbReference type="Proteomes" id="UP000031937"/>
    </source>
</evidence>
<protein>
    <submittedName>
        <fullName evidence="7">Transcriptional regulator</fullName>
    </submittedName>
</protein>
<evidence type="ECO:0000256" key="5">
    <source>
        <dbReference type="ARBA" id="ARBA00023163"/>
    </source>
</evidence>
<comment type="similarity">
    <text evidence="1">Belongs to the LysR transcriptional regulatory family.</text>
</comment>
<keyword evidence="2" id="KW-0805">Transcription regulation</keyword>
<keyword evidence="4" id="KW-0010">Activator</keyword>
<evidence type="ECO:0000313" key="7">
    <source>
        <dbReference type="EMBL" id="KIO42809.1"/>
    </source>
</evidence>
<dbReference type="InterPro" id="IPR036388">
    <property type="entry name" value="WH-like_DNA-bd_sf"/>
</dbReference>
<comment type="caution">
    <text evidence="7">The sequence shown here is derived from an EMBL/GenBank/DDBJ whole genome shotgun (WGS) entry which is preliminary data.</text>
</comment>
<organism evidence="7 10">
    <name type="scientific">Sanguibacteroides justesenii</name>
    <dbReference type="NCBI Taxonomy" id="1547597"/>
    <lineage>
        <taxon>Bacteria</taxon>
        <taxon>Pseudomonadati</taxon>
        <taxon>Bacteroidota</taxon>
        <taxon>Bacteroidia</taxon>
        <taxon>Bacteroidales</taxon>
        <taxon>Porphyromonadaceae</taxon>
        <taxon>Sanguibacteroides</taxon>
    </lineage>
</organism>
<dbReference type="EMBL" id="JPIT01000018">
    <property type="protein sequence ID" value="KIO45071.1"/>
    <property type="molecule type" value="Genomic_DNA"/>
</dbReference>
<evidence type="ECO:0000259" key="6">
    <source>
        <dbReference type="PROSITE" id="PS50931"/>
    </source>
</evidence>
<evidence type="ECO:0000313" key="8">
    <source>
        <dbReference type="EMBL" id="KIO45071.1"/>
    </source>
</evidence>
<evidence type="ECO:0000256" key="2">
    <source>
        <dbReference type="ARBA" id="ARBA00023015"/>
    </source>
</evidence>
<dbReference type="PANTHER" id="PTHR30346:SF26">
    <property type="entry name" value="HYDROGEN PEROXIDE-INDUCIBLE GENES ACTIVATOR"/>
    <property type="match status" value="1"/>
</dbReference>
<evidence type="ECO:0000313" key="10">
    <source>
        <dbReference type="Proteomes" id="UP000031980"/>
    </source>
</evidence>